<evidence type="ECO:0000256" key="1">
    <source>
        <dbReference type="SAM" id="MobiDB-lite"/>
    </source>
</evidence>
<name>A0AAE0U288_9PEZI</name>
<sequence length="313" mass="33930">MRQTNANAEAASANTSSVLTLTPFAINMGNDRRNGLYQFLYPSVKSQKSRAKSLSTSSRQPAYYNISDNVGANIFMTIPESGESSSHARRSSSSQRAHKDNEAASSAEDVARLMPQPPPLPAIWPGFPLVYNNNHSSAVNSPTPTSHQTAVTPPQLPRSLSQRPALPPELRNYHSGVGLLRGGQPFDSTGLFMTFHQYLALSDEGLHCFVPAKPEADLEPSLFLSDAVTERLATQFRIVDRTAAGADGAGFTVVCPGCDVQRMIEKFAPPLGQKRALVHYGRYSEGPPEVIPGILGRGQRFWVEIVDIPATAK</sequence>
<feature type="region of interest" description="Disordered" evidence="1">
    <location>
        <begin position="81"/>
        <end position="114"/>
    </location>
</feature>
<feature type="region of interest" description="Disordered" evidence="1">
    <location>
        <begin position="135"/>
        <end position="168"/>
    </location>
</feature>
<comment type="caution">
    <text evidence="2">The sequence shown here is derived from an EMBL/GenBank/DDBJ whole genome shotgun (WGS) entry which is preliminary data.</text>
</comment>
<reference evidence="2" key="1">
    <citation type="journal article" date="2023" name="Mol. Phylogenet. Evol.">
        <title>Genome-scale phylogeny and comparative genomics of the fungal order Sordariales.</title>
        <authorList>
            <person name="Hensen N."/>
            <person name="Bonometti L."/>
            <person name="Westerberg I."/>
            <person name="Brannstrom I.O."/>
            <person name="Guillou S."/>
            <person name="Cros-Aarteil S."/>
            <person name="Calhoun S."/>
            <person name="Haridas S."/>
            <person name="Kuo A."/>
            <person name="Mondo S."/>
            <person name="Pangilinan J."/>
            <person name="Riley R."/>
            <person name="LaButti K."/>
            <person name="Andreopoulos B."/>
            <person name="Lipzen A."/>
            <person name="Chen C."/>
            <person name="Yan M."/>
            <person name="Daum C."/>
            <person name="Ng V."/>
            <person name="Clum A."/>
            <person name="Steindorff A."/>
            <person name="Ohm R.A."/>
            <person name="Martin F."/>
            <person name="Silar P."/>
            <person name="Natvig D.O."/>
            <person name="Lalanne C."/>
            <person name="Gautier V."/>
            <person name="Ament-Velasquez S.L."/>
            <person name="Kruys A."/>
            <person name="Hutchinson M.I."/>
            <person name="Powell A.J."/>
            <person name="Barry K."/>
            <person name="Miller A.N."/>
            <person name="Grigoriev I.V."/>
            <person name="Debuchy R."/>
            <person name="Gladieux P."/>
            <person name="Hiltunen Thoren M."/>
            <person name="Johannesson H."/>
        </authorList>
    </citation>
    <scope>NUCLEOTIDE SEQUENCE</scope>
    <source>
        <strain evidence="2">CBS 232.78</strain>
    </source>
</reference>
<feature type="compositionally biased region" description="Polar residues" evidence="1">
    <location>
        <begin position="135"/>
        <end position="162"/>
    </location>
</feature>
<dbReference type="AlphaFoldDB" id="A0AAE0U288"/>
<dbReference type="EMBL" id="JAULSW010000003">
    <property type="protein sequence ID" value="KAK3387894.1"/>
    <property type="molecule type" value="Genomic_DNA"/>
</dbReference>
<protein>
    <submittedName>
        <fullName evidence="2">Uncharacterized protein</fullName>
    </submittedName>
</protein>
<proteinExistence type="predicted"/>
<accession>A0AAE0U288</accession>
<evidence type="ECO:0000313" key="3">
    <source>
        <dbReference type="Proteomes" id="UP001285441"/>
    </source>
</evidence>
<reference evidence="2" key="2">
    <citation type="submission" date="2023-06" db="EMBL/GenBank/DDBJ databases">
        <authorList>
            <consortium name="Lawrence Berkeley National Laboratory"/>
            <person name="Haridas S."/>
            <person name="Hensen N."/>
            <person name="Bonometti L."/>
            <person name="Westerberg I."/>
            <person name="Brannstrom I.O."/>
            <person name="Guillou S."/>
            <person name="Cros-Aarteil S."/>
            <person name="Calhoun S."/>
            <person name="Kuo A."/>
            <person name="Mondo S."/>
            <person name="Pangilinan J."/>
            <person name="Riley R."/>
            <person name="LaButti K."/>
            <person name="Andreopoulos B."/>
            <person name="Lipzen A."/>
            <person name="Chen C."/>
            <person name="Yanf M."/>
            <person name="Daum C."/>
            <person name="Ng V."/>
            <person name="Clum A."/>
            <person name="Steindorff A."/>
            <person name="Ohm R."/>
            <person name="Martin F."/>
            <person name="Silar P."/>
            <person name="Natvig D."/>
            <person name="Lalanne C."/>
            <person name="Gautier V."/>
            <person name="Ament-velasquez S.L."/>
            <person name="Kruys A."/>
            <person name="Hutchinson M.I."/>
            <person name="Powell A.J."/>
            <person name="Barry K."/>
            <person name="Miller A.N."/>
            <person name="Grigoriev I.V."/>
            <person name="Debuchy R."/>
            <person name="Gladieux P."/>
            <person name="Thoren M.H."/>
            <person name="Johannesson H."/>
        </authorList>
    </citation>
    <scope>NUCLEOTIDE SEQUENCE</scope>
    <source>
        <strain evidence="2">CBS 232.78</strain>
    </source>
</reference>
<evidence type="ECO:0000313" key="2">
    <source>
        <dbReference type="EMBL" id="KAK3387894.1"/>
    </source>
</evidence>
<dbReference type="Proteomes" id="UP001285441">
    <property type="component" value="Unassembled WGS sequence"/>
</dbReference>
<organism evidence="2 3">
    <name type="scientific">Podospora didyma</name>
    <dbReference type="NCBI Taxonomy" id="330526"/>
    <lineage>
        <taxon>Eukaryota</taxon>
        <taxon>Fungi</taxon>
        <taxon>Dikarya</taxon>
        <taxon>Ascomycota</taxon>
        <taxon>Pezizomycotina</taxon>
        <taxon>Sordariomycetes</taxon>
        <taxon>Sordariomycetidae</taxon>
        <taxon>Sordariales</taxon>
        <taxon>Podosporaceae</taxon>
        <taxon>Podospora</taxon>
    </lineage>
</organism>
<keyword evidence="3" id="KW-1185">Reference proteome</keyword>
<gene>
    <name evidence="2" type="ORF">B0H63DRAFT_471113</name>
</gene>